<organism evidence="2 3">
    <name type="scientific">Actinomycetospora succinea</name>
    <dbReference type="NCBI Taxonomy" id="663603"/>
    <lineage>
        <taxon>Bacteria</taxon>
        <taxon>Bacillati</taxon>
        <taxon>Actinomycetota</taxon>
        <taxon>Actinomycetes</taxon>
        <taxon>Pseudonocardiales</taxon>
        <taxon>Pseudonocardiaceae</taxon>
        <taxon>Actinomycetospora</taxon>
    </lineage>
</organism>
<evidence type="ECO:0000313" key="3">
    <source>
        <dbReference type="Proteomes" id="UP000295705"/>
    </source>
</evidence>
<feature type="domain" description="Muconolactone isomerase" evidence="1">
    <location>
        <begin position="14"/>
        <end position="89"/>
    </location>
</feature>
<sequence>MNYLVTGTPTGRLLDLPADDRDALMAREREVATALISGGVIVWMWRLPDTDTSVTVWDAESTEALTAHLESLPVFPYTDVEVTELAAHPAFPAPLHAAPRG</sequence>
<dbReference type="Pfam" id="PF02426">
    <property type="entry name" value="MIase"/>
    <property type="match status" value="1"/>
</dbReference>
<evidence type="ECO:0000313" key="2">
    <source>
        <dbReference type="EMBL" id="TDQ58850.1"/>
    </source>
</evidence>
<dbReference type="InterPro" id="IPR026029">
    <property type="entry name" value="MLI_dom"/>
</dbReference>
<dbReference type="OrthoDB" id="2889526at2"/>
<dbReference type="Proteomes" id="UP000295705">
    <property type="component" value="Unassembled WGS sequence"/>
</dbReference>
<evidence type="ECO:0000259" key="1">
    <source>
        <dbReference type="Pfam" id="PF02426"/>
    </source>
</evidence>
<keyword evidence="3" id="KW-1185">Reference proteome</keyword>
<dbReference type="EMBL" id="SNYO01000004">
    <property type="protein sequence ID" value="TDQ58850.1"/>
    <property type="molecule type" value="Genomic_DNA"/>
</dbReference>
<dbReference type="Gene3D" id="3.30.70.1060">
    <property type="entry name" value="Dimeric alpha+beta barrel"/>
    <property type="match status" value="1"/>
</dbReference>
<name>A0A4R6VEH1_9PSEU</name>
<dbReference type="GO" id="GO:0016853">
    <property type="term" value="F:isomerase activity"/>
    <property type="evidence" value="ECO:0007669"/>
    <property type="project" value="UniProtKB-KW"/>
</dbReference>
<keyword evidence="2" id="KW-0413">Isomerase</keyword>
<dbReference type="RefSeq" id="WP_133827632.1">
    <property type="nucleotide sequence ID" value="NZ_BAABHR010000033.1"/>
</dbReference>
<accession>A0A4R6VEH1</accession>
<dbReference type="SUPFAM" id="SSF54909">
    <property type="entry name" value="Dimeric alpha+beta barrel"/>
    <property type="match status" value="1"/>
</dbReference>
<dbReference type="AlphaFoldDB" id="A0A4R6VEH1"/>
<protein>
    <submittedName>
        <fullName evidence="2">Muconolactone D-isomerase</fullName>
    </submittedName>
</protein>
<proteinExistence type="predicted"/>
<dbReference type="InterPro" id="IPR011008">
    <property type="entry name" value="Dimeric_a/b-barrel"/>
</dbReference>
<comment type="caution">
    <text evidence="2">The sequence shown here is derived from an EMBL/GenBank/DDBJ whole genome shotgun (WGS) entry which is preliminary data.</text>
</comment>
<reference evidence="2 3" key="1">
    <citation type="submission" date="2019-03" db="EMBL/GenBank/DDBJ databases">
        <title>Genomic Encyclopedia of Type Strains, Phase IV (KMG-IV): sequencing the most valuable type-strain genomes for metagenomic binning, comparative biology and taxonomic classification.</title>
        <authorList>
            <person name="Goeker M."/>
        </authorList>
    </citation>
    <scope>NUCLEOTIDE SEQUENCE [LARGE SCALE GENOMIC DNA]</scope>
    <source>
        <strain evidence="2 3">DSM 45775</strain>
    </source>
</reference>
<gene>
    <name evidence="2" type="ORF">EV188_104599</name>
</gene>